<dbReference type="CDD" id="cd01700">
    <property type="entry name" value="PolY_Pol_V_umuC"/>
    <property type="match status" value="1"/>
</dbReference>
<evidence type="ECO:0000256" key="3">
    <source>
        <dbReference type="ARBA" id="ARBA00023199"/>
    </source>
</evidence>
<dbReference type="GO" id="GO:0006281">
    <property type="term" value="P:DNA repair"/>
    <property type="evidence" value="ECO:0007669"/>
    <property type="project" value="UniProtKB-KW"/>
</dbReference>
<reference evidence="8 9" key="1">
    <citation type="submission" date="2014-03" db="EMBL/GenBank/DDBJ databases">
        <title>Genomics of Bifidobacteria.</title>
        <authorList>
            <person name="Ventura M."/>
            <person name="Milani C."/>
            <person name="Lugli G.A."/>
        </authorList>
    </citation>
    <scope>NUCLEOTIDE SEQUENCE [LARGE SCALE GENOMIC DNA]</scope>
    <source>
        <strain evidence="8 9">LMG 21775</strain>
    </source>
</reference>
<gene>
    <name evidence="8" type="ORF">BPSY_1715</name>
</gene>
<dbReference type="GO" id="GO:0005829">
    <property type="term" value="C:cytosol"/>
    <property type="evidence" value="ECO:0007669"/>
    <property type="project" value="TreeGrafter"/>
</dbReference>
<evidence type="ECO:0000259" key="7">
    <source>
        <dbReference type="PROSITE" id="PS50173"/>
    </source>
</evidence>
<evidence type="ECO:0000256" key="2">
    <source>
        <dbReference type="ARBA" id="ARBA00022763"/>
    </source>
</evidence>
<dbReference type="STRING" id="218140.BPSY_1715"/>
<sequence>MSMADGTISADPGAAIEGIENDDEAYAMVDEDAALSSGSDDGQDARTPPRFVLADANSFFASCETVFDPSLAGRPVVVLSNNDGCVVARSAEAKRLGIINGTPWFKIREQAMHDHVVARSSNYELYASLSHRMMSVMRNFLPDQEVYSIDECFLRATGEDEALRNTCSDMRAAVLKGVGIPVSVGVAPSKTLAKISNHWAKQHSGNGGITLWNHIDRKHGDEALASVPIDDIWGVGRRLTRKLMGMGITNALQLRDADPVMIRHRFSVMLERTVLELRGVPCIEADSDANGGVRKSQILCSRMFSSPVTGFETLAQALSVYAQQACHRLRRQHGLCARVAAFSSTSPYRQNYTRISGSVVLDDPSDSPIIIAKAACDALRPYVDPHAQYIRAGVLLLGLSQADSYHTLEGFEASRDEHELGSTIEDISRRFGPRHVGIGYGGMRGGGHQDADTGAQWTMRRDMLSGRCTTRWDELAVVHAR</sequence>
<keyword evidence="4" id="KW-0234">DNA repair</keyword>
<organism evidence="8 9">
    <name type="scientific">Bifidobacterium psychraerophilum</name>
    <dbReference type="NCBI Taxonomy" id="218140"/>
    <lineage>
        <taxon>Bacteria</taxon>
        <taxon>Bacillati</taxon>
        <taxon>Actinomycetota</taxon>
        <taxon>Actinomycetes</taxon>
        <taxon>Bifidobacteriales</taxon>
        <taxon>Bifidobacteriaceae</taxon>
        <taxon>Bifidobacterium</taxon>
    </lineage>
</organism>
<comment type="caution">
    <text evidence="8">The sequence shown here is derived from an EMBL/GenBank/DDBJ whole genome shotgun (WGS) entry which is preliminary data.</text>
</comment>
<evidence type="ECO:0000256" key="5">
    <source>
        <dbReference type="ARBA" id="ARBA00023236"/>
    </source>
</evidence>
<dbReference type="Gene3D" id="3.30.70.270">
    <property type="match status" value="1"/>
</dbReference>
<feature type="domain" description="UmuC" evidence="7">
    <location>
        <begin position="51"/>
        <end position="236"/>
    </location>
</feature>
<comment type="similarity">
    <text evidence="1">Belongs to the DNA polymerase type-Y family.</text>
</comment>
<dbReference type="InterPro" id="IPR025188">
    <property type="entry name" value="DUF4113"/>
</dbReference>
<dbReference type="GO" id="GO:0009432">
    <property type="term" value="P:SOS response"/>
    <property type="evidence" value="ECO:0007669"/>
    <property type="project" value="UniProtKB-KW"/>
</dbReference>
<evidence type="ECO:0000313" key="9">
    <source>
        <dbReference type="Proteomes" id="UP000029050"/>
    </source>
</evidence>
<protein>
    <submittedName>
        <fullName evidence="8">DNA-directed DNA polymerase</fullName>
        <ecNumber evidence="8">2.7.7.7</ecNumber>
    </submittedName>
</protein>
<dbReference type="EC" id="2.7.7.7" evidence="8"/>
<keyword evidence="9" id="KW-1185">Reference proteome</keyword>
<keyword evidence="8" id="KW-0239">DNA-directed DNA polymerase</keyword>
<dbReference type="InterPro" id="IPR001126">
    <property type="entry name" value="UmuC"/>
</dbReference>
<keyword evidence="3" id="KW-0741">SOS mutagenesis</keyword>
<dbReference type="GO" id="GO:0003887">
    <property type="term" value="F:DNA-directed DNA polymerase activity"/>
    <property type="evidence" value="ECO:0007669"/>
    <property type="project" value="UniProtKB-KW"/>
</dbReference>
<dbReference type="PANTHER" id="PTHR11076:SF34">
    <property type="entry name" value="PROTEIN UMUC"/>
    <property type="match status" value="1"/>
</dbReference>
<evidence type="ECO:0000256" key="6">
    <source>
        <dbReference type="ARBA" id="ARBA00025589"/>
    </source>
</evidence>
<dbReference type="Pfam" id="PF11799">
    <property type="entry name" value="IMS_C"/>
    <property type="match status" value="1"/>
</dbReference>
<dbReference type="InterPro" id="IPR017961">
    <property type="entry name" value="DNA_pol_Y-fam_little_finger"/>
</dbReference>
<evidence type="ECO:0000256" key="1">
    <source>
        <dbReference type="ARBA" id="ARBA00010945"/>
    </source>
</evidence>
<name>A0A087CDF7_9BIFI</name>
<keyword evidence="5" id="KW-0742">SOS response</keyword>
<comment type="function">
    <text evidence="6">Poorly processive, error-prone DNA polymerase involved in untargeted mutagenesis. Copies undamaged DNA at stalled replication forks, which arise in vivo from mismatched or misaligned primer ends. These misaligned primers can be extended by PolIV. Exhibits no 3'-5' exonuclease (proofreading) activity. May be involved in translesional synthesis, in conjunction with the beta clamp from PolIII.</text>
</comment>
<dbReference type="SUPFAM" id="SSF56672">
    <property type="entry name" value="DNA/RNA polymerases"/>
    <property type="match status" value="1"/>
</dbReference>
<proteinExistence type="inferred from homology"/>
<evidence type="ECO:0000313" key="8">
    <source>
        <dbReference type="EMBL" id="KFI81307.1"/>
    </source>
</evidence>
<dbReference type="Pfam" id="PF00817">
    <property type="entry name" value="IMS"/>
    <property type="match status" value="1"/>
</dbReference>
<keyword evidence="8" id="KW-0548">Nucleotidyltransferase</keyword>
<keyword evidence="2" id="KW-0227">DNA damage</keyword>
<dbReference type="GO" id="GO:0003684">
    <property type="term" value="F:damaged DNA binding"/>
    <property type="evidence" value="ECO:0007669"/>
    <property type="project" value="InterPro"/>
</dbReference>
<dbReference type="eggNOG" id="COG0389">
    <property type="taxonomic scope" value="Bacteria"/>
</dbReference>
<dbReference type="GO" id="GO:0042276">
    <property type="term" value="P:error-prone translesion synthesis"/>
    <property type="evidence" value="ECO:0007669"/>
    <property type="project" value="TreeGrafter"/>
</dbReference>
<dbReference type="InterPro" id="IPR043502">
    <property type="entry name" value="DNA/RNA_pol_sf"/>
</dbReference>
<dbReference type="InterPro" id="IPR050116">
    <property type="entry name" value="DNA_polymerase-Y"/>
</dbReference>
<dbReference type="Proteomes" id="UP000029050">
    <property type="component" value="Unassembled WGS sequence"/>
</dbReference>
<dbReference type="Gene3D" id="3.40.1170.60">
    <property type="match status" value="1"/>
</dbReference>
<dbReference type="Gene3D" id="1.10.150.20">
    <property type="entry name" value="5' to 3' exonuclease, C-terminal subdomain"/>
    <property type="match status" value="1"/>
</dbReference>
<dbReference type="InterPro" id="IPR043128">
    <property type="entry name" value="Rev_trsase/Diguanyl_cyclase"/>
</dbReference>
<dbReference type="Pfam" id="PF13438">
    <property type="entry name" value="DUF4113"/>
    <property type="match status" value="1"/>
</dbReference>
<keyword evidence="8" id="KW-0808">Transferase</keyword>
<dbReference type="PANTHER" id="PTHR11076">
    <property type="entry name" value="DNA REPAIR POLYMERASE UMUC / TRANSFERASE FAMILY MEMBER"/>
    <property type="match status" value="1"/>
</dbReference>
<evidence type="ECO:0000256" key="4">
    <source>
        <dbReference type="ARBA" id="ARBA00023204"/>
    </source>
</evidence>
<dbReference type="EMBL" id="JGZI01000010">
    <property type="protein sequence ID" value="KFI81307.1"/>
    <property type="molecule type" value="Genomic_DNA"/>
</dbReference>
<accession>A0A087CDF7</accession>
<dbReference type="PROSITE" id="PS50173">
    <property type="entry name" value="UMUC"/>
    <property type="match status" value="1"/>
</dbReference>
<dbReference type="AlphaFoldDB" id="A0A087CDF7"/>